<sequence>MKNITQIIVTLSLGFILSIPTVVFAQQKDNNKILYKWQDTSGKWHYSKIPPSQTSNETPSKIEVAKDSRTLIFAEKKEEATAEQRQETIAEAKLRQQRISCQTTQTSMMSTALYLHRIADKNYQEKNITLEEYNQEKLSITQLEEMGSDPNFYDYCMDDFSRNPHFKGISDCITKEDAMQKRVSCLQELPPM</sequence>
<evidence type="ECO:0008006" key="4">
    <source>
        <dbReference type="Google" id="ProtNLM"/>
    </source>
</evidence>
<feature type="chain" id="PRO_5038068032" description="DUF4124 domain-containing protein" evidence="1">
    <location>
        <begin position="26"/>
        <end position="192"/>
    </location>
</feature>
<accession>A0A974RX65</accession>
<protein>
    <recommendedName>
        <fullName evidence="4">DUF4124 domain-containing protein</fullName>
    </recommendedName>
</protein>
<dbReference type="AlphaFoldDB" id="A0A974RX65"/>
<dbReference type="EMBL" id="CP067393">
    <property type="protein sequence ID" value="QQP85880.1"/>
    <property type="molecule type" value="Genomic_DNA"/>
</dbReference>
<proteinExistence type="predicted"/>
<evidence type="ECO:0000256" key="1">
    <source>
        <dbReference type="SAM" id="SignalP"/>
    </source>
</evidence>
<name>A0A974RX65_9GAMM</name>
<keyword evidence="3" id="KW-1185">Reference proteome</keyword>
<dbReference type="KEGG" id="eaz:JHT90_01055"/>
<feature type="signal peptide" evidence="1">
    <location>
        <begin position="1"/>
        <end position="25"/>
    </location>
</feature>
<dbReference type="RefSeq" id="WP_201093043.1">
    <property type="nucleotide sequence ID" value="NZ_CP067393.1"/>
</dbReference>
<dbReference type="Proteomes" id="UP000595278">
    <property type="component" value="Chromosome"/>
</dbReference>
<keyword evidence="1" id="KW-0732">Signal</keyword>
<organism evidence="2 3">
    <name type="scientific">Entomomonas asaccharolytica</name>
    <dbReference type="NCBI Taxonomy" id="2785331"/>
    <lineage>
        <taxon>Bacteria</taxon>
        <taxon>Pseudomonadati</taxon>
        <taxon>Pseudomonadota</taxon>
        <taxon>Gammaproteobacteria</taxon>
        <taxon>Pseudomonadales</taxon>
        <taxon>Pseudomonadaceae</taxon>
        <taxon>Entomomonas</taxon>
    </lineage>
</organism>
<evidence type="ECO:0000313" key="3">
    <source>
        <dbReference type="Proteomes" id="UP000595278"/>
    </source>
</evidence>
<gene>
    <name evidence="2" type="ORF">JHT90_01055</name>
</gene>
<reference evidence="2 3" key="1">
    <citation type="submission" date="2021-01" db="EMBL/GenBank/DDBJ databases">
        <title>Entomomonas sp. F2A isolated from a house cricket (Acheta domesticus).</title>
        <authorList>
            <person name="Spergser J."/>
            <person name="Busse H.-J."/>
        </authorList>
    </citation>
    <scope>NUCLEOTIDE SEQUENCE [LARGE SCALE GENOMIC DNA]</scope>
    <source>
        <strain evidence="2 3">F2A</strain>
    </source>
</reference>
<evidence type="ECO:0000313" key="2">
    <source>
        <dbReference type="EMBL" id="QQP85880.1"/>
    </source>
</evidence>